<dbReference type="CDD" id="cd22162">
    <property type="entry name" value="F-box_AtSKIP3-like"/>
    <property type="match status" value="1"/>
</dbReference>
<dbReference type="InterPro" id="IPR025886">
    <property type="entry name" value="PP2-like"/>
</dbReference>
<dbReference type="Proteomes" id="UP000077202">
    <property type="component" value="Unassembled WGS sequence"/>
</dbReference>
<keyword evidence="2" id="KW-1185">Reference proteome</keyword>
<sequence length="401" mass="45818">MEPMSTCAPCELRFDPMVYDLQMRTCATSEPRFDPMVCDLQMRTCAPSELRFDPMVCHLQMRSCAPSELRFDPMVGDLQMTTCAPSELRLDPMVCHLQMRSCAPSELRFDPMVGDLQLDPTGFEDLPRSCIALVLCFLSPRDIAISACANRAFRGVSLSDVVWQAMLPKDYNEVLAKAKDGARAFDSKKQIFDYLCSKVLLQNHEFYWLSRSLGGVCRSQGAEALDVVWGSDDRYWDWLQRSGSSYDKSAYLKAVCWLHVKGSMECSLPVGKYTLSWRFALEQNEYGFTRRGGIWPLEFSMSVNDHETVKSFQTYLRDGQSSYEGEHSSDDEDRDEVDTDWKEFHVGDFSVEEGEKDSRIGRVKLQYSLVETRGGIYKSGLWLDGVVIMPKQKRSLSTFLW</sequence>
<dbReference type="AlphaFoldDB" id="A0A176W070"/>
<dbReference type="PANTHER" id="PTHR31960">
    <property type="entry name" value="F-BOX PROTEIN PP2-A15"/>
    <property type="match status" value="1"/>
</dbReference>
<dbReference type="SUPFAM" id="SSF81383">
    <property type="entry name" value="F-box domain"/>
    <property type="match status" value="1"/>
</dbReference>
<protein>
    <recommendedName>
        <fullName evidence="3">F-box domain-containing protein</fullName>
    </recommendedName>
</protein>
<name>A0A176W070_MARPO</name>
<dbReference type="Pfam" id="PF14299">
    <property type="entry name" value="PP2"/>
    <property type="match status" value="1"/>
</dbReference>
<evidence type="ECO:0008006" key="3">
    <source>
        <dbReference type="Google" id="ProtNLM"/>
    </source>
</evidence>
<gene>
    <name evidence="1" type="ORF">AXG93_2145s1440</name>
</gene>
<evidence type="ECO:0000313" key="1">
    <source>
        <dbReference type="EMBL" id="OAE25845.1"/>
    </source>
</evidence>
<organism evidence="1 2">
    <name type="scientific">Marchantia polymorpha subsp. ruderalis</name>
    <dbReference type="NCBI Taxonomy" id="1480154"/>
    <lineage>
        <taxon>Eukaryota</taxon>
        <taxon>Viridiplantae</taxon>
        <taxon>Streptophyta</taxon>
        <taxon>Embryophyta</taxon>
        <taxon>Marchantiophyta</taxon>
        <taxon>Marchantiopsida</taxon>
        <taxon>Marchantiidae</taxon>
        <taxon>Marchantiales</taxon>
        <taxon>Marchantiaceae</taxon>
        <taxon>Marchantia</taxon>
    </lineage>
</organism>
<dbReference type="EMBL" id="LVLJ01002289">
    <property type="protein sequence ID" value="OAE25845.1"/>
    <property type="molecule type" value="Genomic_DNA"/>
</dbReference>
<comment type="caution">
    <text evidence="1">The sequence shown here is derived from an EMBL/GenBank/DDBJ whole genome shotgun (WGS) entry which is preliminary data.</text>
</comment>
<dbReference type="PANTHER" id="PTHR31960:SF2">
    <property type="entry name" value="F-BOX PROTEIN PP2-A15"/>
    <property type="match status" value="1"/>
</dbReference>
<accession>A0A176W070</accession>
<evidence type="ECO:0000313" key="2">
    <source>
        <dbReference type="Proteomes" id="UP000077202"/>
    </source>
</evidence>
<proteinExistence type="predicted"/>
<dbReference type="InterPro" id="IPR036047">
    <property type="entry name" value="F-box-like_dom_sf"/>
</dbReference>
<reference evidence="1" key="1">
    <citation type="submission" date="2016-03" db="EMBL/GenBank/DDBJ databases">
        <title>Mechanisms controlling the formation of the plant cell surface in tip-growing cells are functionally conserved among land plants.</title>
        <authorList>
            <person name="Honkanen S."/>
            <person name="Jones V.A."/>
            <person name="Morieri G."/>
            <person name="Champion C."/>
            <person name="Hetherington A.J."/>
            <person name="Kelly S."/>
            <person name="Saint-Marcoux D."/>
            <person name="Proust H."/>
            <person name="Prescott H."/>
            <person name="Dolan L."/>
        </authorList>
    </citation>
    <scope>NUCLEOTIDE SEQUENCE [LARGE SCALE GENOMIC DNA]</scope>
    <source>
        <tissue evidence="1">Whole gametophyte</tissue>
    </source>
</reference>